<dbReference type="AlphaFoldDB" id="A0A1I3CZ75"/>
<evidence type="ECO:0000313" key="2">
    <source>
        <dbReference type="Proteomes" id="UP000183639"/>
    </source>
</evidence>
<proteinExistence type="predicted"/>
<evidence type="ECO:0008006" key="3">
    <source>
        <dbReference type="Google" id="ProtNLM"/>
    </source>
</evidence>
<dbReference type="EMBL" id="FOQK01000005">
    <property type="protein sequence ID" value="SFH79775.1"/>
    <property type="molecule type" value="Genomic_DNA"/>
</dbReference>
<evidence type="ECO:0000313" key="1">
    <source>
        <dbReference type="EMBL" id="SFH79775.1"/>
    </source>
</evidence>
<gene>
    <name evidence="1" type="ORF">SAMN04487861_1052</name>
</gene>
<protein>
    <recommendedName>
        <fullName evidence="3">Rubredoxin-like domain-containing protein</fullName>
    </recommendedName>
</protein>
<dbReference type="RefSeq" id="WP_143092097.1">
    <property type="nucleotide sequence ID" value="NZ_FOQK01000005.1"/>
</dbReference>
<accession>A0A1I3CZ75</accession>
<organism evidence="1 2">
    <name type="scientific">Selenomonas ruminantium</name>
    <dbReference type="NCBI Taxonomy" id="971"/>
    <lineage>
        <taxon>Bacteria</taxon>
        <taxon>Bacillati</taxon>
        <taxon>Bacillota</taxon>
        <taxon>Negativicutes</taxon>
        <taxon>Selenomonadales</taxon>
        <taxon>Selenomonadaceae</taxon>
        <taxon>Selenomonas</taxon>
    </lineage>
</organism>
<dbReference type="Proteomes" id="UP000183639">
    <property type="component" value="Unassembled WGS sequence"/>
</dbReference>
<name>A0A1I3CZ75_SELRU</name>
<reference evidence="1 2" key="1">
    <citation type="submission" date="2016-10" db="EMBL/GenBank/DDBJ databases">
        <authorList>
            <person name="de Groot N.N."/>
        </authorList>
    </citation>
    <scope>NUCLEOTIDE SEQUENCE [LARGE SCALE GENOMIC DNA]</scope>
    <source>
        <strain evidence="1 2">Z108</strain>
    </source>
</reference>
<dbReference type="SUPFAM" id="SSF57802">
    <property type="entry name" value="Rubredoxin-like"/>
    <property type="match status" value="1"/>
</dbReference>
<sequence length="55" mass="6571">MFDDDDDDERYYDDENNYVYNNYVCEDCGYRWLADDYAISCPVCGSANIEQDEFL</sequence>